<dbReference type="PROSITE" id="PS50835">
    <property type="entry name" value="IG_LIKE"/>
    <property type="match status" value="1"/>
</dbReference>
<organism evidence="3 4">
    <name type="scientific">Popillia japonica</name>
    <name type="common">Japanese beetle</name>
    <dbReference type="NCBI Taxonomy" id="7064"/>
    <lineage>
        <taxon>Eukaryota</taxon>
        <taxon>Metazoa</taxon>
        <taxon>Ecdysozoa</taxon>
        <taxon>Arthropoda</taxon>
        <taxon>Hexapoda</taxon>
        <taxon>Insecta</taxon>
        <taxon>Pterygota</taxon>
        <taxon>Neoptera</taxon>
        <taxon>Endopterygota</taxon>
        <taxon>Coleoptera</taxon>
        <taxon>Polyphaga</taxon>
        <taxon>Scarabaeiformia</taxon>
        <taxon>Scarabaeidae</taxon>
        <taxon>Rutelinae</taxon>
        <taxon>Popillia</taxon>
    </lineage>
</organism>
<dbReference type="InterPro" id="IPR013783">
    <property type="entry name" value="Ig-like_fold"/>
</dbReference>
<dbReference type="Gene3D" id="2.60.40.10">
    <property type="entry name" value="Immunoglobulins"/>
    <property type="match status" value="2"/>
</dbReference>
<dbReference type="Proteomes" id="UP001458880">
    <property type="component" value="Unassembled WGS sequence"/>
</dbReference>
<feature type="signal peptide" evidence="1">
    <location>
        <begin position="1"/>
        <end position="16"/>
    </location>
</feature>
<name>A0AAW1KL56_POPJA</name>
<keyword evidence="4" id="KW-1185">Reference proteome</keyword>
<protein>
    <recommendedName>
        <fullName evidence="2">Ig-like domain-containing protein</fullName>
    </recommendedName>
</protein>
<evidence type="ECO:0000313" key="4">
    <source>
        <dbReference type="Proteomes" id="UP001458880"/>
    </source>
</evidence>
<reference evidence="3 4" key="1">
    <citation type="journal article" date="2024" name="BMC Genomics">
        <title>De novo assembly and annotation of Popillia japonica's genome with initial clues to its potential as an invasive pest.</title>
        <authorList>
            <person name="Cucini C."/>
            <person name="Boschi S."/>
            <person name="Funari R."/>
            <person name="Cardaioli E."/>
            <person name="Iannotti N."/>
            <person name="Marturano G."/>
            <person name="Paoli F."/>
            <person name="Bruttini M."/>
            <person name="Carapelli A."/>
            <person name="Frati F."/>
            <person name="Nardi F."/>
        </authorList>
    </citation>
    <scope>NUCLEOTIDE SEQUENCE [LARGE SCALE GENOMIC DNA]</scope>
    <source>
        <strain evidence="3">DMR45628</strain>
    </source>
</reference>
<gene>
    <name evidence="3" type="ORF">QE152_g22347</name>
</gene>
<sequence>MLLTLFLYLLVRHCYAVQINYTKVPQAIKNNTGSSIILDCNYSIRPDDSELVVKWFLNGELVYQWVPPKQPQSLGILKDRVDLYFKATGDPKTAHRALKLLNPTTDIAGEYKCYVSTFADEDFNSKTMIVFEPEKALILEKTKSDSTYQNFSCQAIQVYPQPTVFLFKDTAEPYVYDKNSLESVEWTTKKHSDGKFSVSVTSTILSSKLDYGSLIFCELRIPGTGYVRRKTLLYYPPDVDGLNCGVCMHSILSFYTYLIIYCIINFANQFSIKPSILLPTR</sequence>
<comment type="caution">
    <text evidence="3">The sequence shown here is derived from an EMBL/GenBank/DDBJ whole genome shotgun (WGS) entry which is preliminary data.</text>
</comment>
<dbReference type="AlphaFoldDB" id="A0AAW1KL56"/>
<dbReference type="SUPFAM" id="SSF48726">
    <property type="entry name" value="Immunoglobulin"/>
    <property type="match status" value="2"/>
</dbReference>
<dbReference type="EMBL" id="JASPKY010000214">
    <property type="protein sequence ID" value="KAK9720035.1"/>
    <property type="molecule type" value="Genomic_DNA"/>
</dbReference>
<feature type="chain" id="PRO_5043385229" description="Ig-like domain-containing protein" evidence="1">
    <location>
        <begin position="17"/>
        <end position="281"/>
    </location>
</feature>
<evidence type="ECO:0000313" key="3">
    <source>
        <dbReference type="EMBL" id="KAK9720035.1"/>
    </source>
</evidence>
<dbReference type="PANTHER" id="PTHR21261:SF2">
    <property type="entry name" value="GH04238P-RELATED"/>
    <property type="match status" value="1"/>
</dbReference>
<evidence type="ECO:0000256" key="1">
    <source>
        <dbReference type="SAM" id="SignalP"/>
    </source>
</evidence>
<dbReference type="InterPro" id="IPR036179">
    <property type="entry name" value="Ig-like_dom_sf"/>
</dbReference>
<proteinExistence type="predicted"/>
<dbReference type="InterPro" id="IPR007110">
    <property type="entry name" value="Ig-like_dom"/>
</dbReference>
<feature type="domain" description="Ig-like" evidence="2">
    <location>
        <begin position="19"/>
        <end position="130"/>
    </location>
</feature>
<accession>A0AAW1KL56</accession>
<dbReference type="PANTHER" id="PTHR21261">
    <property type="entry name" value="BEAT PROTEIN"/>
    <property type="match status" value="1"/>
</dbReference>
<evidence type="ECO:0000259" key="2">
    <source>
        <dbReference type="PROSITE" id="PS50835"/>
    </source>
</evidence>
<keyword evidence="1" id="KW-0732">Signal</keyword>